<dbReference type="RefSeq" id="WP_021798371.1">
    <property type="nucleotide sequence ID" value="NZ_ACVN02000261.1"/>
</dbReference>
<dbReference type="Proteomes" id="UP000017052">
    <property type="component" value="Unassembled WGS sequence"/>
</dbReference>
<dbReference type="PANTHER" id="PTHR31793:SF24">
    <property type="entry name" value="LONG-CHAIN ACYL-COA THIOESTERASE FADM"/>
    <property type="match status" value="1"/>
</dbReference>
<reference evidence="1" key="1">
    <citation type="submission" date="2013-08" db="EMBL/GenBank/DDBJ databases">
        <authorList>
            <person name="Durkin A.S."/>
            <person name="Haft D.R."/>
            <person name="McCorrison J."/>
            <person name="Torralba M."/>
            <person name="Gillis M."/>
            <person name="Haft D.H."/>
            <person name="Methe B."/>
            <person name="Sutton G."/>
            <person name="Nelson K.E."/>
        </authorList>
    </citation>
    <scope>NUCLEOTIDE SEQUENCE [LARGE SCALE GENOMIC DNA]</scope>
    <source>
        <strain evidence="1">F0233</strain>
    </source>
</reference>
<dbReference type="Pfam" id="PF13279">
    <property type="entry name" value="4HBT_2"/>
    <property type="match status" value="2"/>
</dbReference>
<dbReference type="EMBL" id="ACVN02000261">
    <property type="protein sequence ID" value="ERK52255.1"/>
    <property type="molecule type" value="Genomic_DNA"/>
</dbReference>
<accession>U2PNY4</accession>
<evidence type="ECO:0000313" key="1">
    <source>
        <dbReference type="EMBL" id="ERK52255.1"/>
    </source>
</evidence>
<dbReference type="GO" id="GO:0047617">
    <property type="term" value="F:fatty acyl-CoA hydrolase activity"/>
    <property type="evidence" value="ECO:0007669"/>
    <property type="project" value="TreeGrafter"/>
</dbReference>
<dbReference type="InterPro" id="IPR029069">
    <property type="entry name" value="HotDog_dom_sf"/>
</dbReference>
<dbReference type="GeneID" id="95360786"/>
<dbReference type="SUPFAM" id="SSF54637">
    <property type="entry name" value="Thioesterase/thiol ester dehydrase-isomerase"/>
    <property type="match status" value="2"/>
</dbReference>
<sequence length="293" mass="32952">MASFTVDIPLRWSDLDPQGHINNVMTVDFTQEARARFMMESDAPQLLIDGCVMVSQQVEYLRPVRYSDEPLRVEFGTVEIRSARFIMGYRIWHEGRLCGRVRTSMCPFDFDAQRLRPLDAAERATLSGIAIEGEKRWRPLPKARLGGRGEPTELFARWSDQDRYGHVNNVRILDWIQQARIEATTAIDPLMARAGMGRGPEPGEEGAGGWAVARQEVDYVEQMAWRTEPYMGYTAPLRVGTTSVTLGCEIVDPRDASVRIRSRTVLVRTGADGRPAPLPSSTARAMRARLVAD</sequence>
<dbReference type="InterPro" id="IPR050563">
    <property type="entry name" value="4-hydroxybenzoyl-CoA_TE"/>
</dbReference>
<organism evidence="1 2">
    <name type="scientific">Propionibacterium acidifaciens F0233</name>
    <dbReference type="NCBI Taxonomy" id="553198"/>
    <lineage>
        <taxon>Bacteria</taxon>
        <taxon>Bacillati</taxon>
        <taxon>Actinomycetota</taxon>
        <taxon>Actinomycetes</taxon>
        <taxon>Propionibacteriales</taxon>
        <taxon>Propionibacteriaceae</taxon>
        <taxon>Propionibacterium</taxon>
    </lineage>
</organism>
<evidence type="ECO:0000313" key="2">
    <source>
        <dbReference type="Proteomes" id="UP000017052"/>
    </source>
</evidence>
<protein>
    <submittedName>
        <fullName evidence="1">Thioesterase family protein</fullName>
    </submittedName>
</protein>
<dbReference type="AlphaFoldDB" id="U2PNY4"/>
<gene>
    <name evidence="1" type="ORF">HMPREF0682_2052</name>
</gene>
<comment type="caution">
    <text evidence="1">The sequence shown here is derived from an EMBL/GenBank/DDBJ whole genome shotgun (WGS) entry which is preliminary data.</text>
</comment>
<dbReference type="OrthoDB" id="9799036at2"/>
<dbReference type="Gene3D" id="3.10.129.10">
    <property type="entry name" value="Hotdog Thioesterase"/>
    <property type="match status" value="2"/>
</dbReference>
<keyword evidence="2" id="KW-1185">Reference proteome</keyword>
<proteinExistence type="predicted"/>
<dbReference type="CDD" id="cd00586">
    <property type="entry name" value="4HBT"/>
    <property type="match status" value="2"/>
</dbReference>
<name>U2PNY4_9ACTN</name>
<dbReference type="PANTHER" id="PTHR31793">
    <property type="entry name" value="4-HYDROXYBENZOYL-COA THIOESTERASE FAMILY MEMBER"/>
    <property type="match status" value="1"/>
</dbReference>